<protein>
    <submittedName>
        <fullName evidence="1">Uncharacterized protein</fullName>
    </submittedName>
</protein>
<accession>A0A517Y5M8</accession>
<dbReference type="EMBL" id="CP036274">
    <property type="protein sequence ID" value="QDU25549.1"/>
    <property type="molecule type" value="Genomic_DNA"/>
</dbReference>
<evidence type="ECO:0000313" key="2">
    <source>
        <dbReference type="Proteomes" id="UP000315017"/>
    </source>
</evidence>
<dbReference type="KEGG" id="aagg:ETAA8_06180"/>
<organism evidence="1 2">
    <name type="scientific">Anatilimnocola aggregata</name>
    <dbReference type="NCBI Taxonomy" id="2528021"/>
    <lineage>
        <taxon>Bacteria</taxon>
        <taxon>Pseudomonadati</taxon>
        <taxon>Planctomycetota</taxon>
        <taxon>Planctomycetia</taxon>
        <taxon>Pirellulales</taxon>
        <taxon>Pirellulaceae</taxon>
        <taxon>Anatilimnocola</taxon>
    </lineage>
</organism>
<gene>
    <name evidence="1" type="ORF">ETAA8_06180</name>
</gene>
<proteinExistence type="predicted"/>
<name>A0A517Y5M8_9BACT</name>
<reference evidence="1 2" key="1">
    <citation type="submission" date="2019-02" db="EMBL/GenBank/DDBJ databases">
        <title>Deep-cultivation of Planctomycetes and their phenomic and genomic characterization uncovers novel biology.</title>
        <authorList>
            <person name="Wiegand S."/>
            <person name="Jogler M."/>
            <person name="Boedeker C."/>
            <person name="Pinto D."/>
            <person name="Vollmers J."/>
            <person name="Rivas-Marin E."/>
            <person name="Kohn T."/>
            <person name="Peeters S.H."/>
            <person name="Heuer A."/>
            <person name="Rast P."/>
            <person name="Oberbeckmann S."/>
            <person name="Bunk B."/>
            <person name="Jeske O."/>
            <person name="Meyerdierks A."/>
            <person name="Storesund J.E."/>
            <person name="Kallscheuer N."/>
            <person name="Luecker S."/>
            <person name="Lage O.M."/>
            <person name="Pohl T."/>
            <person name="Merkel B.J."/>
            <person name="Hornburger P."/>
            <person name="Mueller R.-W."/>
            <person name="Bruemmer F."/>
            <person name="Labrenz M."/>
            <person name="Spormann A.M."/>
            <person name="Op den Camp H."/>
            <person name="Overmann J."/>
            <person name="Amann R."/>
            <person name="Jetten M.S.M."/>
            <person name="Mascher T."/>
            <person name="Medema M.H."/>
            <person name="Devos D.P."/>
            <person name="Kaster A.-K."/>
            <person name="Ovreas L."/>
            <person name="Rohde M."/>
            <person name="Galperin M.Y."/>
            <person name="Jogler C."/>
        </authorList>
    </citation>
    <scope>NUCLEOTIDE SEQUENCE [LARGE SCALE GENOMIC DNA]</scope>
    <source>
        <strain evidence="1 2">ETA_A8</strain>
    </source>
</reference>
<keyword evidence="2" id="KW-1185">Reference proteome</keyword>
<evidence type="ECO:0000313" key="1">
    <source>
        <dbReference type="EMBL" id="QDU25549.1"/>
    </source>
</evidence>
<dbReference type="Proteomes" id="UP000315017">
    <property type="component" value="Chromosome"/>
</dbReference>
<dbReference type="AlphaFoldDB" id="A0A517Y5M8"/>
<sequence length="150" mass="16690">MKRFTRSRAVRCALVCVALLRWFGGDQLVAADVNIEAKKIVQVLIELDWEHDKWEKLKANFDLATKQKNEWANATDASLLPIEVEEGVGKSVFSHYSTAGAGIYVTVERKTGQVVSVVVHDFPRTGLELKIAVAGRVEESTYQRGSDGKK</sequence>
<dbReference type="RefSeq" id="WP_145084670.1">
    <property type="nucleotide sequence ID" value="NZ_CP036274.1"/>
</dbReference>